<name>A0A4Y2EQ19_ARAVE</name>
<keyword evidence="2" id="KW-1185">Reference proteome</keyword>
<sequence>MACPMNSKEQQIVELKSRNLLEPKSRDHLRAGKIVFRIIFDSSHHFWGFQPSSANVEGSNNYTPLSNSFVDWHQNSNFVMLNTSNPTYTTSYKGTKGSILVSPVGLGDVTFSAC</sequence>
<protein>
    <submittedName>
        <fullName evidence="1">Uncharacterized protein</fullName>
    </submittedName>
</protein>
<organism evidence="1 2">
    <name type="scientific">Araneus ventricosus</name>
    <name type="common">Orbweaver spider</name>
    <name type="synonym">Epeira ventricosa</name>
    <dbReference type="NCBI Taxonomy" id="182803"/>
    <lineage>
        <taxon>Eukaryota</taxon>
        <taxon>Metazoa</taxon>
        <taxon>Ecdysozoa</taxon>
        <taxon>Arthropoda</taxon>
        <taxon>Chelicerata</taxon>
        <taxon>Arachnida</taxon>
        <taxon>Araneae</taxon>
        <taxon>Araneomorphae</taxon>
        <taxon>Entelegynae</taxon>
        <taxon>Araneoidea</taxon>
        <taxon>Araneidae</taxon>
        <taxon>Araneus</taxon>
    </lineage>
</organism>
<dbReference type="Proteomes" id="UP000499080">
    <property type="component" value="Unassembled WGS sequence"/>
</dbReference>
<evidence type="ECO:0000313" key="1">
    <source>
        <dbReference type="EMBL" id="GBM30419.1"/>
    </source>
</evidence>
<dbReference type="EMBL" id="BGPR01000660">
    <property type="protein sequence ID" value="GBM30419.1"/>
    <property type="molecule type" value="Genomic_DNA"/>
</dbReference>
<comment type="caution">
    <text evidence="1">The sequence shown here is derived from an EMBL/GenBank/DDBJ whole genome shotgun (WGS) entry which is preliminary data.</text>
</comment>
<accession>A0A4Y2EQ19</accession>
<gene>
    <name evidence="1" type="ORF">AVEN_202998_1</name>
</gene>
<dbReference type="OrthoDB" id="6514113at2759"/>
<proteinExistence type="predicted"/>
<reference evidence="1 2" key="1">
    <citation type="journal article" date="2019" name="Sci. Rep.">
        <title>Orb-weaving spider Araneus ventricosus genome elucidates the spidroin gene catalogue.</title>
        <authorList>
            <person name="Kono N."/>
            <person name="Nakamura H."/>
            <person name="Ohtoshi R."/>
            <person name="Moran D.A.P."/>
            <person name="Shinohara A."/>
            <person name="Yoshida Y."/>
            <person name="Fujiwara M."/>
            <person name="Mori M."/>
            <person name="Tomita M."/>
            <person name="Arakawa K."/>
        </authorList>
    </citation>
    <scope>NUCLEOTIDE SEQUENCE [LARGE SCALE GENOMIC DNA]</scope>
</reference>
<evidence type="ECO:0000313" key="2">
    <source>
        <dbReference type="Proteomes" id="UP000499080"/>
    </source>
</evidence>
<dbReference type="AlphaFoldDB" id="A0A4Y2EQ19"/>